<dbReference type="EMBL" id="UEGW01000001">
    <property type="protein sequence ID" value="SRX92716.1"/>
    <property type="molecule type" value="Genomic_DNA"/>
</dbReference>
<organism evidence="2 3">
    <name type="scientific">Mycobacterium shimoidei</name>
    <dbReference type="NCBI Taxonomy" id="29313"/>
    <lineage>
        <taxon>Bacteria</taxon>
        <taxon>Bacillati</taxon>
        <taxon>Actinomycetota</taxon>
        <taxon>Actinomycetes</taxon>
        <taxon>Mycobacteriales</taxon>
        <taxon>Mycobacteriaceae</taxon>
        <taxon>Mycobacterium</taxon>
    </lineage>
</organism>
<dbReference type="AlphaFoldDB" id="A0A375YV30"/>
<dbReference type="STRING" id="29313.BHQ16_01410"/>
<name>A0A375YV30_MYCSH</name>
<reference evidence="2 3" key="1">
    <citation type="submission" date="2018-05" db="EMBL/GenBank/DDBJ databases">
        <authorList>
            <consortium name="IHU Genomes"/>
        </authorList>
    </citation>
    <scope>NUCLEOTIDE SEQUENCE [LARGE SCALE GENOMIC DNA]</scope>
    <source>
        <strain evidence="2 3">P7336</strain>
    </source>
</reference>
<keyword evidence="1" id="KW-0472">Membrane</keyword>
<gene>
    <name evidence="2" type="ORF">MSP7336_00942</name>
</gene>
<dbReference type="InterPro" id="IPR029069">
    <property type="entry name" value="HotDog_dom_sf"/>
</dbReference>
<evidence type="ECO:0000256" key="1">
    <source>
        <dbReference type="SAM" id="Phobius"/>
    </source>
</evidence>
<dbReference type="Gene3D" id="3.10.129.10">
    <property type="entry name" value="Hotdog Thioesterase"/>
    <property type="match status" value="1"/>
</dbReference>
<dbReference type="RefSeq" id="WP_113963164.1">
    <property type="nucleotide sequence ID" value="NZ_UEGW01000001.1"/>
</dbReference>
<dbReference type="SUPFAM" id="SSF54637">
    <property type="entry name" value="Thioesterase/thiol ester dehydrase-isomerase"/>
    <property type="match status" value="1"/>
</dbReference>
<protein>
    <recommendedName>
        <fullName evidence="4">Thioesterase</fullName>
    </recommendedName>
</protein>
<keyword evidence="3" id="KW-1185">Reference proteome</keyword>
<keyword evidence="1" id="KW-0812">Transmembrane</keyword>
<evidence type="ECO:0008006" key="4">
    <source>
        <dbReference type="Google" id="ProtNLM"/>
    </source>
</evidence>
<feature type="transmembrane region" description="Helical" evidence="1">
    <location>
        <begin position="53"/>
        <end position="75"/>
    </location>
</feature>
<accession>A0A375YV30</accession>
<evidence type="ECO:0000313" key="2">
    <source>
        <dbReference type="EMBL" id="SRX92716.1"/>
    </source>
</evidence>
<dbReference type="Pfam" id="PF14539">
    <property type="entry name" value="DUF4442"/>
    <property type="match status" value="1"/>
</dbReference>
<keyword evidence="1" id="KW-1133">Transmembrane helix</keyword>
<sequence>MAADGNQLLDTMNSAMENTIPIAHKMGVKVVEARRGFAATTAPAEGNGNHFGVMYAGVLFTVAEVLGGIIPLITFDSAKYFPLVKGVEIEFVAMARTAVRAQATLDEETIERVEAEVAEHGKADFILDAVVTDADGQTVATTRGCYQLRAHGK</sequence>
<dbReference type="InterPro" id="IPR027961">
    <property type="entry name" value="DUF4442"/>
</dbReference>
<proteinExistence type="predicted"/>
<evidence type="ECO:0000313" key="3">
    <source>
        <dbReference type="Proteomes" id="UP000252015"/>
    </source>
</evidence>
<dbReference type="Proteomes" id="UP000252015">
    <property type="component" value="Unassembled WGS sequence"/>
</dbReference>